<evidence type="ECO:0000313" key="1">
    <source>
        <dbReference type="EMBL" id="GAA5047448.1"/>
    </source>
</evidence>
<evidence type="ECO:0008006" key="3">
    <source>
        <dbReference type="Google" id="ProtNLM"/>
    </source>
</evidence>
<dbReference type="Proteomes" id="UP001500603">
    <property type="component" value="Unassembled WGS sequence"/>
</dbReference>
<reference evidence="2" key="1">
    <citation type="journal article" date="2019" name="Int. J. Syst. Evol. Microbiol.">
        <title>The Global Catalogue of Microorganisms (GCM) 10K type strain sequencing project: providing services to taxonomists for standard genome sequencing and annotation.</title>
        <authorList>
            <consortium name="The Broad Institute Genomics Platform"/>
            <consortium name="The Broad Institute Genome Sequencing Center for Infectious Disease"/>
            <person name="Wu L."/>
            <person name="Ma J."/>
        </authorList>
    </citation>
    <scope>NUCLEOTIDE SEQUENCE [LARGE SCALE GENOMIC DNA]</scope>
    <source>
        <strain evidence="2">JCM 18298</strain>
    </source>
</reference>
<accession>A0ABP9K113</accession>
<dbReference type="InterPro" id="IPR027417">
    <property type="entry name" value="P-loop_NTPase"/>
</dbReference>
<dbReference type="Gene3D" id="3.40.50.300">
    <property type="entry name" value="P-loop containing nucleotide triphosphate hydrolases"/>
    <property type="match status" value="1"/>
</dbReference>
<comment type="caution">
    <text evidence="1">The sequence shown here is derived from an EMBL/GenBank/DDBJ whole genome shotgun (WGS) entry which is preliminary data.</text>
</comment>
<evidence type="ECO:0000313" key="2">
    <source>
        <dbReference type="Proteomes" id="UP001500603"/>
    </source>
</evidence>
<protein>
    <recommendedName>
        <fullName evidence="3">NadR/Ttd14 AAA domain-containing protein</fullName>
    </recommendedName>
</protein>
<dbReference type="SUPFAM" id="SSF52540">
    <property type="entry name" value="P-loop containing nucleoside triphosphate hydrolases"/>
    <property type="match status" value="1"/>
</dbReference>
<sequence length="116" mass="12938">MGHGGAASGAVVIDSWWFEPRDLYFARTGIQTAKALRAVEIWCDVPAELARKRYAARNRPAFYEDEQRLANDWDTWAAHATPLGLTAILVVDTTSPVDCSRLAEQIQRTARPRPAI</sequence>
<keyword evidence="2" id="KW-1185">Reference proteome</keyword>
<dbReference type="EMBL" id="BAABJM010000001">
    <property type="protein sequence ID" value="GAA5047448.1"/>
    <property type="molecule type" value="Genomic_DNA"/>
</dbReference>
<name>A0ABP9K113_9NOCA</name>
<gene>
    <name evidence="1" type="ORF">GCM10023318_14010</name>
</gene>
<proteinExistence type="predicted"/>
<organism evidence="1 2">
    <name type="scientific">Nocardia callitridis</name>
    <dbReference type="NCBI Taxonomy" id="648753"/>
    <lineage>
        <taxon>Bacteria</taxon>
        <taxon>Bacillati</taxon>
        <taxon>Actinomycetota</taxon>
        <taxon>Actinomycetes</taxon>
        <taxon>Mycobacteriales</taxon>
        <taxon>Nocardiaceae</taxon>
        <taxon>Nocardia</taxon>
    </lineage>
</organism>